<gene>
    <name evidence="5" type="ORF">C0J50_8001</name>
</gene>
<keyword evidence="3" id="KW-1133">Transmembrane helix</keyword>
<dbReference type="GO" id="GO:0002376">
    <property type="term" value="P:immune system process"/>
    <property type="evidence" value="ECO:0007669"/>
    <property type="project" value="UniProtKB-KW"/>
</dbReference>
<dbReference type="GO" id="GO:0005886">
    <property type="term" value="C:plasma membrane"/>
    <property type="evidence" value="ECO:0007669"/>
    <property type="project" value="TreeGrafter"/>
</dbReference>
<keyword evidence="2" id="KW-0391">Immunity</keyword>
<dbReference type="InterPro" id="IPR036179">
    <property type="entry name" value="Ig-like_dom_sf"/>
</dbReference>
<evidence type="ECO:0000256" key="2">
    <source>
        <dbReference type="ARBA" id="ARBA00022859"/>
    </source>
</evidence>
<dbReference type="CDD" id="cd00099">
    <property type="entry name" value="IgV"/>
    <property type="match status" value="2"/>
</dbReference>
<dbReference type="Proteomes" id="UP001205998">
    <property type="component" value="Unassembled WGS sequence"/>
</dbReference>
<dbReference type="PANTHER" id="PTHR23268">
    <property type="entry name" value="T-CELL RECEPTOR BETA CHAIN"/>
    <property type="match status" value="1"/>
</dbReference>
<dbReference type="SUPFAM" id="SSF48726">
    <property type="entry name" value="Immunoglobulin"/>
    <property type="match status" value="2"/>
</dbReference>
<feature type="domain" description="Ig-like" evidence="4">
    <location>
        <begin position="140"/>
        <end position="217"/>
    </location>
</feature>
<keyword evidence="3" id="KW-0812">Transmembrane</keyword>
<keyword evidence="6" id="KW-1185">Reference proteome</keyword>
<dbReference type="Gene3D" id="2.60.40.10">
    <property type="entry name" value="Immunoglobulins"/>
    <property type="match status" value="2"/>
</dbReference>
<name>A0AAD5FVE0_SILAS</name>
<dbReference type="AlphaFoldDB" id="A0AAD5FVE0"/>
<reference evidence="5" key="1">
    <citation type="submission" date="2018-07" db="EMBL/GenBank/DDBJ databases">
        <title>Comparative genomics of catfishes provides insights into carnivory and benthic adaptation.</title>
        <authorList>
            <person name="Zhang Y."/>
            <person name="Wang D."/>
            <person name="Peng Z."/>
            <person name="Zheng S."/>
            <person name="Shao F."/>
            <person name="Tao W."/>
        </authorList>
    </citation>
    <scope>NUCLEOTIDE SEQUENCE</scope>
    <source>
        <strain evidence="5">Chongqing</strain>
    </source>
</reference>
<accession>A0AAD5FVE0</accession>
<feature type="non-terminal residue" evidence="5">
    <location>
        <position position="1"/>
    </location>
</feature>
<sequence>STGSGVCSVFQTPPDLIKNLNEIAEIKCAHDVSSYNRILWYKHIQDTGFTFMGYILATSLKPEAEFETKIKLSGDGSKNGSLTINSVSVNDSAVYYCAAYYTVLVTMVIILIIFQSLFCITGSGVCSVFQTPPDLIKNLNEIAEIKCAHNVSSYDRILWYKHSQDTGFTFIGYILATSLKPEAEFETKIKLSGDGRKNGSLTINSVSVNDSAVYYCA</sequence>
<dbReference type="PROSITE" id="PS50835">
    <property type="entry name" value="IG_LIKE"/>
    <property type="match status" value="2"/>
</dbReference>
<evidence type="ECO:0000313" key="6">
    <source>
        <dbReference type="Proteomes" id="UP001205998"/>
    </source>
</evidence>
<feature type="transmembrane region" description="Helical" evidence="3">
    <location>
        <begin position="93"/>
        <end position="114"/>
    </location>
</feature>
<evidence type="ECO:0000313" key="5">
    <source>
        <dbReference type="EMBL" id="KAI5629307.1"/>
    </source>
</evidence>
<comment type="caution">
    <text evidence="5">The sequence shown here is derived from an EMBL/GenBank/DDBJ whole genome shotgun (WGS) entry which is preliminary data.</text>
</comment>
<dbReference type="InterPro" id="IPR050413">
    <property type="entry name" value="TCR_beta_variable"/>
</dbReference>
<dbReference type="SMART" id="SM00409">
    <property type="entry name" value="IG"/>
    <property type="match status" value="2"/>
</dbReference>
<protein>
    <recommendedName>
        <fullName evidence="4">Ig-like domain-containing protein</fullName>
    </recommendedName>
</protein>
<evidence type="ECO:0000256" key="1">
    <source>
        <dbReference type="ARBA" id="ARBA00022729"/>
    </source>
</evidence>
<dbReference type="EMBL" id="MU537246">
    <property type="protein sequence ID" value="KAI5629307.1"/>
    <property type="molecule type" value="Genomic_DNA"/>
</dbReference>
<keyword evidence="1" id="KW-0732">Signal</keyword>
<dbReference type="GO" id="GO:0007166">
    <property type="term" value="P:cell surface receptor signaling pathway"/>
    <property type="evidence" value="ECO:0007669"/>
    <property type="project" value="TreeGrafter"/>
</dbReference>
<dbReference type="InterPro" id="IPR013106">
    <property type="entry name" value="Ig_V-set"/>
</dbReference>
<dbReference type="InterPro" id="IPR013783">
    <property type="entry name" value="Ig-like_fold"/>
</dbReference>
<evidence type="ECO:0000259" key="4">
    <source>
        <dbReference type="PROSITE" id="PS50835"/>
    </source>
</evidence>
<keyword evidence="3" id="KW-0472">Membrane</keyword>
<evidence type="ECO:0000256" key="3">
    <source>
        <dbReference type="SAM" id="Phobius"/>
    </source>
</evidence>
<feature type="non-terminal residue" evidence="5">
    <location>
        <position position="217"/>
    </location>
</feature>
<dbReference type="InterPro" id="IPR007110">
    <property type="entry name" value="Ig-like_dom"/>
</dbReference>
<dbReference type="InterPro" id="IPR003599">
    <property type="entry name" value="Ig_sub"/>
</dbReference>
<feature type="domain" description="Ig-like" evidence="4">
    <location>
        <begin position="1"/>
        <end position="99"/>
    </location>
</feature>
<dbReference type="SMART" id="SM00406">
    <property type="entry name" value="IGv"/>
    <property type="match status" value="2"/>
</dbReference>
<proteinExistence type="predicted"/>
<organism evidence="5 6">
    <name type="scientific">Silurus asotus</name>
    <name type="common">Amur catfish</name>
    <name type="synonym">Parasilurus asotus</name>
    <dbReference type="NCBI Taxonomy" id="30991"/>
    <lineage>
        <taxon>Eukaryota</taxon>
        <taxon>Metazoa</taxon>
        <taxon>Chordata</taxon>
        <taxon>Craniata</taxon>
        <taxon>Vertebrata</taxon>
        <taxon>Euteleostomi</taxon>
        <taxon>Actinopterygii</taxon>
        <taxon>Neopterygii</taxon>
        <taxon>Teleostei</taxon>
        <taxon>Ostariophysi</taxon>
        <taxon>Siluriformes</taxon>
        <taxon>Siluridae</taxon>
        <taxon>Silurus</taxon>
    </lineage>
</organism>
<dbReference type="Pfam" id="PF07686">
    <property type="entry name" value="V-set"/>
    <property type="match status" value="2"/>
</dbReference>